<dbReference type="InterPro" id="IPR029063">
    <property type="entry name" value="SAM-dependent_MTases_sf"/>
</dbReference>
<proteinExistence type="inferred from homology"/>
<dbReference type="InterPro" id="IPR051052">
    <property type="entry name" value="Diverse_substrate_MTase"/>
</dbReference>
<sequence>MSETGSERQLGNFTAQAAAYSKARPTYPPELIETIRDHLGVARGDEVVDLGAGTGIFSRQLIDAGLRVVAVEPNDAMRRQAEEVSGVRWTKGTFEETGLDNASTDWICAAQSFHWAEPARALPELARVLRPGGGLTVIWNNRDEENDPHLARLRGQIERLVPEFDFDYRTKDWETILTAGGLFRDVVFHEARHVIRMTRESFLELWRSQNMLTVIAGPERMRELSDWVRKDTAARETIDVPYHCVAWTARLA</sequence>
<accession>A0A518B8Z2</accession>
<evidence type="ECO:0000256" key="3">
    <source>
        <dbReference type="ARBA" id="ARBA00022679"/>
    </source>
</evidence>
<evidence type="ECO:0000256" key="2">
    <source>
        <dbReference type="ARBA" id="ARBA00022603"/>
    </source>
</evidence>
<dbReference type="RefSeq" id="WP_145260930.1">
    <property type="nucleotide sequence ID" value="NZ_CP036279.1"/>
</dbReference>
<dbReference type="InterPro" id="IPR013216">
    <property type="entry name" value="Methyltransf_11"/>
</dbReference>
<evidence type="ECO:0000313" key="6">
    <source>
        <dbReference type="Proteomes" id="UP000317093"/>
    </source>
</evidence>
<dbReference type="Pfam" id="PF08241">
    <property type="entry name" value="Methyltransf_11"/>
    <property type="match status" value="1"/>
</dbReference>
<dbReference type="Gene3D" id="3.40.50.150">
    <property type="entry name" value="Vaccinia Virus protein VP39"/>
    <property type="match status" value="1"/>
</dbReference>
<keyword evidence="2" id="KW-0489">Methyltransferase</keyword>
<keyword evidence="3" id="KW-0808">Transferase</keyword>
<keyword evidence="6" id="KW-1185">Reference proteome</keyword>
<name>A0A518B8Z2_9BACT</name>
<gene>
    <name evidence="5" type="ORF">Pan216_43250</name>
</gene>
<feature type="domain" description="Methyltransferase type 11" evidence="4">
    <location>
        <begin position="48"/>
        <end position="135"/>
    </location>
</feature>
<protein>
    <recommendedName>
        <fullName evidence="4">Methyltransferase type 11 domain-containing protein</fullName>
    </recommendedName>
</protein>
<dbReference type="Proteomes" id="UP000317093">
    <property type="component" value="Chromosome"/>
</dbReference>
<organism evidence="5 6">
    <name type="scientific">Kolteria novifilia</name>
    <dbReference type="NCBI Taxonomy" id="2527975"/>
    <lineage>
        <taxon>Bacteria</taxon>
        <taxon>Pseudomonadati</taxon>
        <taxon>Planctomycetota</taxon>
        <taxon>Planctomycetia</taxon>
        <taxon>Kolteriales</taxon>
        <taxon>Kolteriaceae</taxon>
        <taxon>Kolteria</taxon>
    </lineage>
</organism>
<dbReference type="PANTHER" id="PTHR44942">
    <property type="entry name" value="METHYLTRANSF_11 DOMAIN-CONTAINING PROTEIN"/>
    <property type="match status" value="1"/>
</dbReference>
<dbReference type="AlphaFoldDB" id="A0A518B8Z2"/>
<dbReference type="PANTHER" id="PTHR44942:SF4">
    <property type="entry name" value="METHYLTRANSFERASE TYPE 11 DOMAIN-CONTAINING PROTEIN"/>
    <property type="match status" value="1"/>
</dbReference>
<dbReference type="GO" id="GO:0008757">
    <property type="term" value="F:S-adenosylmethionine-dependent methyltransferase activity"/>
    <property type="evidence" value="ECO:0007669"/>
    <property type="project" value="InterPro"/>
</dbReference>
<reference evidence="5 6" key="1">
    <citation type="submission" date="2019-02" db="EMBL/GenBank/DDBJ databases">
        <title>Deep-cultivation of Planctomycetes and their phenomic and genomic characterization uncovers novel biology.</title>
        <authorList>
            <person name="Wiegand S."/>
            <person name="Jogler M."/>
            <person name="Boedeker C."/>
            <person name="Pinto D."/>
            <person name="Vollmers J."/>
            <person name="Rivas-Marin E."/>
            <person name="Kohn T."/>
            <person name="Peeters S.H."/>
            <person name="Heuer A."/>
            <person name="Rast P."/>
            <person name="Oberbeckmann S."/>
            <person name="Bunk B."/>
            <person name="Jeske O."/>
            <person name="Meyerdierks A."/>
            <person name="Storesund J.E."/>
            <person name="Kallscheuer N."/>
            <person name="Luecker S."/>
            <person name="Lage O.M."/>
            <person name="Pohl T."/>
            <person name="Merkel B.J."/>
            <person name="Hornburger P."/>
            <person name="Mueller R.-W."/>
            <person name="Bruemmer F."/>
            <person name="Labrenz M."/>
            <person name="Spormann A.M."/>
            <person name="Op den Camp H."/>
            <person name="Overmann J."/>
            <person name="Amann R."/>
            <person name="Jetten M.S.M."/>
            <person name="Mascher T."/>
            <person name="Medema M.H."/>
            <person name="Devos D.P."/>
            <person name="Kaster A.-K."/>
            <person name="Ovreas L."/>
            <person name="Rohde M."/>
            <person name="Galperin M.Y."/>
            <person name="Jogler C."/>
        </authorList>
    </citation>
    <scope>NUCLEOTIDE SEQUENCE [LARGE SCALE GENOMIC DNA]</scope>
    <source>
        <strain evidence="5 6">Pan216</strain>
    </source>
</reference>
<evidence type="ECO:0000259" key="4">
    <source>
        <dbReference type="Pfam" id="PF08241"/>
    </source>
</evidence>
<dbReference type="CDD" id="cd02440">
    <property type="entry name" value="AdoMet_MTases"/>
    <property type="match status" value="1"/>
</dbReference>
<evidence type="ECO:0000256" key="1">
    <source>
        <dbReference type="ARBA" id="ARBA00008361"/>
    </source>
</evidence>
<comment type="similarity">
    <text evidence="1">Belongs to the methyltransferase superfamily.</text>
</comment>
<dbReference type="OrthoDB" id="9797252at2"/>
<dbReference type="SUPFAM" id="SSF53335">
    <property type="entry name" value="S-adenosyl-L-methionine-dependent methyltransferases"/>
    <property type="match status" value="1"/>
</dbReference>
<dbReference type="EMBL" id="CP036279">
    <property type="protein sequence ID" value="QDU63445.1"/>
    <property type="molecule type" value="Genomic_DNA"/>
</dbReference>
<evidence type="ECO:0000313" key="5">
    <source>
        <dbReference type="EMBL" id="QDU63445.1"/>
    </source>
</evidence>
<dbReference type="KEGG" id="knv:Pan216_43250"/>
<dbReference type="GO" id="GO:0032259">
    <property type="term" value="P:methylation"/>
    <property type="evidence" value="ECO:0007669"/>
    <property type="project" value="UniProtKB-KW"/>
</dbReference>